<protein>
    <submittedName>
        <fullName evidence="1">Beta-ketoacyl-ACP synthase</fullName>
    </submittedName>
</protein>
<accession>A0A377M5T3</accession>
<reference evidence="1 2" key="1">
    <citation type="submission" date="2018-06" db="EMBL/GenBank/DDBJ databases">
        <authorList>
            <consortium name="Pathogen Informatics"/>
            <person name="Doyle S."/>
        </authorList>
    </citation>
    <scope>NUCLEOTIDE SEQUENCE [LARGE SCALE GENOMIC DNA]</scope>
    <source>
        <strain evidence="1 2">NCTC10005</strain>
    </source>
</reference>
<evidence type="ECO:0000313" key="1">
    <source>
        <dbReference type="EMBL" id="STQ13997.1"/>
    </source>
</evidence>
<dbReference type="Proteomes" id="UP000255106">
    <property type="component" value="Unassembled WGS sequence"/>
</dbReference>
<gene>
    <name evidence="1" type="ORF">NCTC10005_06834</name>
</gene>
<dbReference type="AlphaFoldDB" id="A0A377M5T3"/>
<proteinExistence type="predicted"/>
<dbReference type="EMBL" id="UGJB01000004">
    <property type="protein sequence ID" value="STQ13997.1"/>
    <property type="molecule type" value="Genomic_DNA"/>
</dbReference>
<organism evidence="1 2">
    <name type="scientific">Enterobacter cloacae</name>
    <dbReference type="NCBI Taxonomy" id="550"/>
    <lineage>
        <taxon>Bacteria</taxon>
        <taxon>Pseudomonadati</taxon>
        <taxon>Pseudomonadota</taxon>
        <taxon>Gammaproteobacteria</taxon>
        <taxon>Enterobacterales</taxon>
        <taxon>Enterobacteriaceae</taxon>
        <taxon>Enterobacter</taxon>
        <taxon>Enterobacter cloacae complex</taxon>
    </lineage>
</organism>
<sequence>MGITPRILFAAHCLYMAVHIFMKTNRKRVVITGIGILSSLAENLQDFRNALLNKKKWRHGQRAFFKMV</sequence>
<name>A0A377M5T3_ENTCL</name>
<evidence type="ECO:0000313" key="2">
    <source>
        <dbReference type="Proteomes" id="UP000255106"/>
    </source>
</evidence>